<dbReference type="Pfam" id="PF09848">
    <property type="entry name" value="SLFN-g3_helicase"/>
    <property type="match status" value="1"/>
</dbReference>
<reference evidence="2 3" key="1">
    <citation type="submission" date="2018-11" db="EMBL/GenBank/DDBJ databases">
        <authorList>
            <person name="Kleinhagauer T."/>
            <person name="Glaeser S.P."/>
            <person name="Spergser J."/>
            <person name="Ruckert C."/>
            <person name="Kaempfer P."/>
            <person name="Busse H.-J."/>
        </authorList>
    </citation>
    <scope>NUCLEOTIDE SEQUENCE [LARGE SCALE GENOMIC DNA]</scope>
    <source>
        <strain evidence="2 3">812CH</strain>
    </source>
</reference>
<organism evidence="2 3">
    <name type="scientific">Corynebacterium pseudopelargi</name>
    <dbReference type="NCBI Taxonomy" id="2080757"/>
    <lineage>
        <taxon>Bacteria</taxon>
        <taxon>Bacillati</taxon>
        <taxon>Actinomycetota</taxon>
        <taxon>Actinomycetes</taxon>
        <taxon>Mycobacteriales</taxon>
        <taxon>Corynebacteriaceae</taxon>
        <taxon>Corynebacterium</taxon>
    </lineage>
</organism>
<evidence type="ECO:0000313" key="2">
    <source>
        <dbReference type="EMBL" id="AZA09893.1"/>
    </source>
</evidence>
<dbReference type="AlphaFoldDB" id="A0A3G6IWF2"/>
<accession>A0A3G6IWF2</accession>
<dbReference type="EMBL" id="CP033898">
    <property type="protein sequence ID" value="AZA09893.1"/>
    <property type="molecule type" value="Genomic_DNA"/>
</dbReference>
<dbReference type="InterPro" id="IPR018647">
    <property type="entry name" value="SLFN_3-like_DNA/RNA_helicase"/>
</dbReference>
<evidence type="ECO:0000259" key="1">
    <source>
        <dbReference type="PROSITE" id="PS50164"/>
    </source>
</evidence>
<dbReference type="OrthoDB" id="3193269at2"/>
<dbReference type="KEGG" id="cpso:CPPEL_08950"/>
<dbReference type="InterPro" id="IPR027417">
    <property type="entry name" value="P-loop_NTPase"/>
</dbReference>
<name>A0A3G6IWF2_9CORY</name>
<dbReference type="SUPFAM" id="SSF52540">
    <property type="entry name" value="P-loop containing nucleoside triphosphate hydrolases"/>
    <property type="match status" value="1"/>
</dbReference>
<dbReference type="CDD" id="cd10439">
    <property type="entry name" value="GIY-YIG_COG3410"/>
    <property type="match status" value="1"/>
</dbReference>
<dbReference type="Gene3D" id="3.40.50.300">
    <property type="entry name" value="P-loop containing nucleotide triphosphate hydrolases"/>
    <property type="match status" value="1"/>
</dbReference>
<gene>
    <name evidence="2" type="ORF">CPPEL_08950</name>
</gene>
<proteinExistence type="predicted"/>
<sequence length="608" mass="69655">MKIKTWVERIDFTEDSLLEFESAELAKSEEADYSPRKKRAKYLLDYPTVYIVHSDASRKVTAYVGETNSIKQRTLTHIKADPKARADWLKLSSDQKSQMYVIGSNLFNKSMTLDVENRLIQYLHCVDAVESLNNGRTNPQRDYYSKERFDEVFSEIWKNLRRKDKKLFPTEQIIRDSAIFKASPYHRLSDEQVMVKNELVRRIYDVILDKSTGQAPLGEPGKLQVVTGEAGSGKTVLLSSLFFEVCQGETRTFNPENDDDGTAFEFQDLDAHLLVNHDEQLKVYEQIANKLGVQKDGNQRVWKPTRFINTHYDWETETVKKHVDLIIIDEAHLLWTQGKQSYRGKNQIEDLLKCADMVIAVYDFKQILGANAWIEDQDSIFEASNAIEPLHLSNQMRIAASEETVQWIRTFIDDGEILDFPEDEHYQVKVFDDPNALRAAIKKEASNTERGLSRLVATYDWPFKKGSKEGGGAWDVTIGADFSMPWNGQLKPEHRRAGYGDLAWAEQEHTINEVGSTFTIQGFDLNYAGVILGPSVKYRNGKVIISPEESCNQAATNKRTFQDGKKHNLALSLLRNELNVLMTRGVHGLYIYAVDEQLREALLQKYRG</sequence>
<evidence type="ECO:0000313" key="3">
    <source>
        <dbReference type="Proteomes" id="UP000271426"/>
    </source>
</evidence>
<dbReference type="InterPro" id="IPR000305">
    <property type="entry name" value="GIY-YIG_endonuc"/>
</dbReference>
<feature type="domain" description="GIY-YIG" evidence="1">
    <location>
        <begin position="45"/>
        <end position="139"/>
    </location>
</feature>
<protein>
    <recommendedName>
        <fullName evidence="1">GIY-YIG domain-containing protein</fullName>
    </recommendedName>
</protein>
<dbReference type="PROSITE" id="PS50164">
    <property type="entry name" value="GIY_YIG"/>
    <property type="match status" value="1"/>
</dbReference>
<dbReference type="RefSeq" id="WP_123960765.1">
    <property type="nucleotide sequence ID" value="NZ_CP033898.1"/>
</dbReference>
<dbReference type="Proteomes" id="UP000271426">
    <property type="component" value="Chromosome"/>
</dbReference>
<keyword evidence="3" id="KW-1185">Reference proteome</keyword>